<comment type="similarity">
    <text evidence="1">Belongs to the bacterial ribosomal protein bS1 family.</text>
</comment>
<name>A0A1Z1MTI2_9FLOR</name>
<gene>
    <name evidence="5" type="primary">rps1</name>
</gene>
<dbReference type="SUPFAM" id="SSF50249">
    <property type="entry name" value="Nucleic acid-binding proteins"/>
    <property type="match status" value="3"/>
</dbReference>
<dbReference type="EMBL" id="MF101456">
    <property type="protein sequence ID" value="ARW69417.1"/>
    <property type="molecule type" value="Genomic_DNA"/>
</dbReference>
<dbReference type="AlphaFoldDB" id="A0A1Z1MTI2"/>
<keyword evidence="3" id="KW-0687">Ribonucleoprotein</keyword>
<dbReference type="GO" id="GO:0006412">
    <property type="term" value="P:translation"/>
    <property type="evidence" value="ECO:0007669"/>
    <property type="project" value="TreeGrafter"/>
</dbReference>
<dbReference type="GO" id="GO:0003735">
    <property type="term" value="F:structural constituent of ribosome"/>
    <property type="evidence" value="ECO:0007669"/>
    <property type="project" value="TreeGrafter"/>
</dbReference>
<evidence type="ECO:0000256" key="1">
    <source>
        <dbReference type="ARBA" id="ARBA00006767"/>
    </source>
</evidence>
<feature type="domain" description="S1 motif" evidence="4">
    <location>
        <begin position="22"/>
        <end position="92"/>
    </location>
</feature>
<dbReference type="PRINTS" id="PR00681">
    <property type="entry name" value="RIBOSOMALS1"/>
</dbReference>
<dbReference type="InterPro" id="IPR050437">
    <property type="entry name" value="Ribos_protein_bS1-like"/>
</dbReference>
<dbReference type="InterPro" id="IPR012340">
    <property type="entry name" value="NA-bd_OB-fold"/>
</dbReference>
<accession>A0A1Z1MTI2</accession>
<dbReference type="InterPro" id="IPR035104">
    <property type="entry name" value="Ribosomal_protein_S1-like"/>
</dbReference>
<dbReference type="GO" id="GO:1990904">
    <property type="term" value="C:ribonucleoprotein complex"/>
    <property type="evidence" value="ECO:0007669"/>
    <property type="project" value="UniProtKB-KW"/>
</dbReference>
<dbReference type="Pfam" id="PF00575">
    <property type="entry name" value="S1"/>
    <property type="match status" value="2"/>
</dbReference>
<keyword evidence="5" id="KW-0150">Chloroplast</keyword>
<feature type="domain" description="S1 motif" evidence="4">
    <location>
        <begin position="184"/>
        <end position="252"/>
    </location>
</feature>
<keyword evidence="2 5" id="KW-0689">Ribosomal protein</keyword>
<dbReference type="PROSITE" id="PS50126">
    <property type="entry name" value="S1"/>
    <property type="match status" value="3"/>
</dbReference>
<protein>
    <submittedName>
        <fullName evidence="5">Ribosomal protein S1</fullName>
    </submittedName>
</protein>
<sequence length="263" mass="30673">MVKKKNQFAEILKKYQYQLHSGDIVAGTIIYNEKIGFLVDIGTDKSGYLPQEEVTLNNKNKNPRYLKLINMTRDFFIITENKKINQYILSIKRLEYIRAWKRIKQMYSESIVLEVQIKHINKGGIITYIEGIQAFIPKSHINNKLINNECILCKLLTINENKNQIILSHKSANLILSKHKFKIGELVYGKVTTLKPYGLFINLYNIKALLHTSEMCNIQINSYKTRVKNQKVIKVQIIHLDTENGKISLSIRNLKIINHHQQH</sequence>
<geneLocation type="chloroplast" evidence="5"/>
<dbReference type="SMART" id="SM00316">
    <property type="entry name" value="S1"/>
    <property type="match status" value="3"/>
</dbReference>
<evidence type="ECO:0000256" key="3">
    <source>
        <dbReference type="ARBA" id="ARBA00023274"/>
    </source>
</evidence>
<keyword evidence="5" id="KW-0934">Plastid</keyword>
<dbReference type="GO" id="GO:0003729">
    <property type="term" value="F:mRNA binding"/>
    <property type="evidence" value="ECO:0007669"/>
    <property type="project" value="TreeGrafter"/>
</dbReference>
<proteinExistence type="inferred from homology"/>
<evidence type="ECO:0000313" key="5">
    <source>
        <dbReference type="EMBL" id="ARW69417.1"/>
    </source>
</evidence>
<dbReference type="PANTHER" id="PTHR10724:SF7">
    <property type="entry name" value="SMALL RIBOSOMAL SUBUNIT PROTEIN BS1C"/>
    <property type="match status" value="1"/>
</dbReference>
<organism evidence="5">
    <name type="scientific">Polysiphonia sp</name>
    <dbReference type="NCBI Taxonomy" id="1967842"/>
    <lineage>
        <taxon>Eukaryota</taxon>
        <taxon>Rhodophyta</taxon>
        <taxon>Florideophyceae</taxon>
        <taxon>Rhodymeniophycidae</taxon>
        <taxon>Ceramiales</taxon>
        <taxon>Rhodomelaceae</taxon>
        <taxon>Polysiphonioideae</taxon>
        <taxon>Polysiphonia</taxon>
    </lineage>
</organism>
<reference evidence="5" key="1">
    <citation type="journal article" date="2017" name="J. Phycol.">
        <title>Analysis of chloroplast genomes and a supermatrix inform reclassification of the Rhodomelaceae (Rhodophyta).</title>
        <authorList>
            <person name="Diaz-Tapia P."/>
            <person name="Maggs C.A."/>
            <person name="West J.A."/>
            <person name="Verbruggen H."/>
        </authorList>
    </citation>
    <scope>NUCLEOTIDE SEQUENCE</scope>
    <source>
        <strain evidence="5">PD1760</strain>
    </source>
</reference>
<dbReference type="InterPro" id="IPR003029">
    <property type="entry name" value="S1_domain"/>
</dbReference>
<dbReference type="CDD" id="cd04465">
    <property type="entry name" value="S1_RPS1_repeat_ec2_hs2"/>
    <property type="match status" value="1"/>
</dbReference>
<dbReference type="Gene3D" id="2.40.50.140">
    <property type="entry name" value="Nucleic acid-binding proteins"/>
    <property type="match status" value="2"/>
</dbReference>
<dbReference type="GO" id="GO:0005840">
    <property type="term" value="C:ribosome"/>
    <property type="evidence" value="ECO:0007669"/>
    <property type="project" value="UniProtKB-KW"/>
</dbReference>
<feature type="domain" description="S1 motif" evidence="4">
    <location>
        <begin position="110"/>
        <end position="170"/>
    </location>
</feature>
<evidence type="ECO:0000256" key="2">
    <source>
        <dbReference type="ARBA" id="ARBA00022980"/>
    </source>
</evidence>
<evidence type="ECO:0000259" key="4">
    <source>
        <dbReference type="PROSITE" id="PS50126"/>
    </source>
</evidence>
<dbReference type="PANTHER" id="PTHR10724">
    <property type="entry name" value="30S RIBOSOMAL PROTEIN S1"/>
    <property type="match status" value="1"/>
</dbReference>